<gene>
    <name evidence="2" type="ORF">WQQ_29400</name>
</gene>
<dbReference type="SUPFAM" id="SSF160719">
    <property type="entry name" value="gpW/gp25-like"/>
    <property type="match status" value="1"/>
</dbReference>
<dbReference type="InterPro" id="IPR007048">
    <property type="entry name" value="IraD/Gp25-like"/>
</dbReference>
<dbReference type="OrthoDB" id="119583at2"/>
<sequence>MLSLIDKLSSAAATPTRIDLYTLRDSVSRDLEVLLNTRSEGSRLIPEAFAECRKSSLTFGIPDFSAYSLLNPVDRDRIRRSIEQAVGLHEARLTRVRVTLDPPQPHDQSLRFKVDALLNLGPDREKVRFDATLELTTQAYQVK</sequence>
<reference evidence="2 3" key="1">
    <citation type="journal article" date="2012" name="J. Bacteriol.">
        <title>Genome Sequence of n-Alkane-Degrading Hydrocarboniphaga effusa Strain AP103T (ATCC BAA-332T).</title>
        <authorList>
            <person name="Chang H.K."/>
            <person name="Zylstra G.J."/>
            <person name="Chae J.C."/>
        </authorList>
    </citation>
    <scope>NUCLEOTIDE SEQUENCE [LARGE SCALE GENOMIC DNA]</scope>
    <source>
        <strain evidence="2 3">AP103</strain>
    </source>
</reference>
<dbReference type="PANTHER" id="PTHR38595:SF2">
    <property type="entry name" value="TYPE VI SECRETION SYSTEM BASEPLATE SUBUNIT TSSE"/>
    <property type="match status" value="1"/>
</dbReference>
<dbReference type="NCBIfam" id="TIGR03357">
    <property type="entry name" value="VI_zyme"/>
    <property type="match status" value="1"/>
</dbReference>
<evidence type="ECO:0000313" key="3">
    <source>
        <dbReference type="Proteomes" id="UP000003704"/>
    </source>
</evidence>
<dbReference type="STRING" id="1172194.WQQ_29400"/>
<evidence type="ECO:0000259" key="1">
    <source>
        <dbReference type="Pfam" id="PF04965"/>
    </source>
</evidence>
<dbReference type="AlphaFoldDB" id="I8T6J4"/>
<dbReference type="PANTHER" id="PTHR38595">
    <property type="entry name" value="CYTOPLASMIC PROTEIN-RELATED"/>
    <property type="match status" value="1"/>
</dbReference>
<organism evidence="2 3">
    <name type="scientific">Hydrocarboniphaga effusa AP103</name>
    <dbReference type="NCBI Taxonomy" id="1172194"/>
    <lineage>
        <taxon>Bacteria</taxon>
        <taxon>Pseudomonadati</taxon>
        <taxon>Pseudomonadota</taxon>
        <taxon>Gammaproteobacteria</taxon>
        <taxon>Nevskiales</taxon>
        <taxon>Nevskiaceae</taxon>
        <taxon>Hydrocarboniphaga</taxon>
    </lineage>
</organism>
<feature type="domain" description="IraD/Gp25-like" evidence="1">
    <location>
        <begin position="23"/>
        <end position="120"/>
    </location>
</feature>
<dbReference type="InterPro" id="IPR017737">
    <property type="entry name" value="TssE1-like"/>
</dbReference>
<dbReference type="Gene3D" id="3.10.450.40">
    <property type="match status" value="1"/>
</dbReference>
<name>I8T6J4_9GAMM</name>
<dbReference type="InterPro" id="IPR053176">
    <property type="entry name" value="T6SS_TssE1-like"/>
</dbReference>
<dbReference type="Pfam" id="PF04965">
    <property type="entry name" value="GPW_gp25"/>
    <property type="match status" value="1"/>
</dbReference>
<dbReference type="RefSeq" id="WP_007185881.1">
    <property type="nucleotide sequence ID" value="NZ_AKGD01000002.1"/>
</dbReference>
<comment type="caution">
    <text evidence="2">The sequence shown here is derived from an EMBL/GenBank/DDBJ whole genome shotgun (WGS) entry which is preliminary data.</text>
</comment>
<proteinExistence type="predicted"/>
<protein>
    <recommendedName>
        <fullName evidence="1">IraD/Gp25-like domain-containing protein</fullName>
    </recommendedName>
</protein>
<keyword evidence="3" id="KW-1185">Reference proteome</keyword>
<accession>I8T6J4</accession>
<evidence type="ECO:0000313" key="2">
    <source>
        <dbReference type="EMBL" id="EIT69358.1"/>
    </source>
</evidence>
<dbReference type="EMBL" id="AKGD01000002">
    <property type="protein sequence ID" value="EIT69358.1"/>
    <property type="molecule type" value="Genomic_DNA"/>
</dbReference>
<dbReference type="Proteomes" id="UP000003704">
    <property type="component" value="Unassembled WGS sequence"/>
</dbReference>